<dbReference type="RefSeq" id="WP_338275245.1">
    <property type="nucleotide sequence ID" value="NZ_AP027266.1"/>
</dbReference>
<evidence type="ECO:0000259" key="3">
    <source>
        <dbReference type="PROSITE" id="PS51724"/>
    </source>
</evidence>
<keyword evidence="2" id="KW-0812">Transmembrane</keyword>
<evidence type="ECO:0000256" key="1">
    <source>
        <dbReference type="SAM" id="MobiDB-lite"/>
    </source>
</evidence>
<evidence type="ECO:0000313" key="4">
    <source>
        <dbReference type="EMBL" id="BDW84938.1"/>
    </source>
</evidence>
<feature type="region of interest" description="Disordered" evidence="1">
    <location>
        <begin position="165"/>
        <end position="213"/>
    </location>
</feature>
<evidence type="ECO:0000313" key="5">
    <source>
        <dbReference type="Proteomes" id="UP001337723"/>
    </source>
</evidence>
<reference evidence="4 5" key="1">
    <citation type="submission" date="2023-01" db="EMBL/GenBank/DDBJ databases">
        <title>Complete genome sequence of Roseicyclus marinus strain Dej080120_10.</title>
        <authorList>
            <person name="Ueki S."/>
            <person name="Maruyama F."/>
        </authorList>
    </citation>
    <scope>NUCLEOTIDE SEQUENCE [LARGE SCALE GENOMIC DNA]</scope>
    <source>
        <strain evidence="4 5">Dej080120_10</strain>
    </source>
</reference>
<feature type="transmembrane region" description="Helical" evidence="2">
    <location>
        <begin position="31"/>
        <end position="52"/>
    </location>
</feature>
<gene>
    <name evidence="4" type="ORF">MACH21_11150</name>
</gene>
<evidence type="ECO:0000256" key="2">
    <source>
        <dbReference type="SAM" id="Phobius"/>
    </source>
</evidence>
<dbReference type="PROSITE" id="PS51724">
    <property type="entry name" value="SPOR"/>
    <property type="match status" value="1"/>
</dbReference>
<dbReference type="KEGG" id="rmai:MACH21_11150"/>
<dbReference type="Gene3D" id="3.30.70.1070">
    <property type="entry name" value="Sporulation related repeat"/>
    <property type="match status" value="1"/>
</dbReference>
<dbReference type="Pfam" id="PF05036">
    <property type="entry name" value="SPOR"/>
    <property type="match status" value="1"/>
</dbReference>
<keyword evidence="2" id="KW-0472">Membrane</keyword>
<organism evidence="4 5">
    <name type="scientific">Roseicyclus marinus</name>
    <dbReference type="NCBI Taxonomy" id="2161673"/>
    <lineage>
        <taxon>Bacteria</taxon>
        <taxon>Pseudomonadati</taxon>
        <taxon>Pseudomonadota</taxon>
        <taxon>Alphaproteobacteria</taxon>
        <taxon>Rhodobacterales</taxon>
        <taxon>Roseobacteraceae</taxon>
        <taxon>Roseicyclus</taxon>
    </lineage>
</organism>
<protein>
    <submittedName>
        <fullName evidence="4">Sporulation protein</fullName>
    </submittedName>
</protein>
<dbReference type="InterPro" id="IPR007730">
    <property type="entry name" value="SPOR-like_dom"/>
</dbReference>
<sequence>MADYDYSQTDEAHAPHRDGTFSDGTPRIGTLVNWAGAFVSLGLVIGMGIWAYQLTMRDLSGVPVIRALEGPMRVPPADPGGTQAEHQGLAVNRIAEGAEAAPVPDRLILAPPPVDLDVVALASASAPAMPDQAASAAEAPLPTPEAVSAGTQALIERLMEQAAPVAAPSADPAPAPQVIPASVPGPARSLRPATRPEAIRARATVTSSTSRAATGAVNEIAPAELSTGTRLVQLGAFDSPEIARSEWDRLAARFPDYFAGRARVIEEATSGGSAFFRLRAHGFEDLAASRRFCAVLMAQNAPCIPVTVR</sequence>
<dbReference type="AlphaFoldDB" id="A0AA48HAX3"/>
<feature type="compositionally biased region" description="Basic and acidic residues" evidence="1">
    <location>
        <begin position="10"/>
        <end position="20"/>
    </location>
</feature>
<keyword evidence="5" id="KW-1185">Reference proteome</keyword>
<name>A0AA48HAX3_9RHOB</name>
<dbReference type="Proteomes" id="UP001337723">
    <property type="component" value="Chromosome"/>
</dbReference>
<dbReference type="GO" id="GO:0042834">
    <property type="term" value="F:peptidoglycan binding"/>
    <property type="evidence" value="ECO:0007669"/>
    <property type="project" value="InterPro"/>
</dbReference>
<dbReference type="EMBL" id="AP027266">
    <property type="protein sequence ID" value="BDW84938.1"/>
    <property type="molecule type" value="Genomic_DNA"/>
</dbReference>
<accession>A0AA48HAX3</accession>
<feature type="compositionally biased region" description="Low complexity" evidence="1">
    <location>
        <begin position="201"/>
        <end position="213"/>
    </location>
</feature>
<feature type="domain" description="SPOR" evidence="3">
    <location>
        <begin position="224"/>
        <end position="309"/>
    </location>
</feature>
<dbReference type="InterPro" id="IPR036680">
    <property type="entry name" value="SPOR-like_sf"/>
</dbReference>
<feature type="region of interest" description="Disordered" evidence="1">
    <location>
        <begin position="1"/>
        <end position="23"/>
    </location>
</feature>
<proteinExistence type="predicted"/>
<keyword evidence="2" id="KW-1133">Transmembrane helix</keyword>